<organism evidence="2 3">
    <name type="scientific">Aeromonas caviae</name>
    <name type="common">Aeromonas punctata</name>
    <dbReference type="NCBI Taxonomy" id="648"/>
    <lineage>
        <taxon>Bacteria</taxon>
        <taxon>Pseudomonadati</taxon>
        <taxon>Pseudomonadota</taxon>
        <taxon>Gammaproteobacteria</taxon>
        <taxon>Aeromonadales</taxon>
        <taxon>Aeromonadaceae</taxon>
        <taxon>Aeromonas</taxon>
    </lineage>
</organism>
<proteinExistence type="predicted"/>
<dbReference type="SUPFAM" id="SSF46689">
    <property type="entry name" value="Homeodomain-like"/>
    <property type="match status" value="1"/>
</dbReference>
<name>A0AA37FZK5_AERCA</name>
<dbReference type="InterPro" id="IPR017894">
    <property type="entry name" value="HTH_IS21_transposase_type"/>
</dbReference>
<dbReference type="AlphaFoldDB" id="A0AA37FZK5"/>
<gene>
    <name evidence="2" type="ORF">KAM351_46320</name>
</gene>
<dbReference type="PROSITE" id="PS50531">
    <property type="entry name" value="HTH_IS21"/>
    <property type="match status" value="1"/>
</dbReference>
<protein>
    <recommendedName>
        <fullName evidence="1">HTH IS21-type domain-containing protein</fullName>
    </recommendedName>
</protein>
<dbReference type="Proteomes" id="UP000886934">
    <property type="component" value="Unassembled WGS sequence"/>
</dbReference>
<comment type="caution">
    <text evidence="2">The sequence shown here is derived from an EMBL/GenBank/DDBJ whole genome shotgun (WGS) entry which is preliminary data.</text>
</comment>
<dbReference type="EMBL" id="BPNN01000246">
    <property type="protein sequence ID" value="GJA66021.1"/>
    <property type="molecule type" value="Genomic_DNA"/>
</dbReference>
<evidence type="ECO:0000313" key="3">
    <source>
        <dbReference type="Proteomes" id="UP000886934"/>
    </source>
</evidence>
<dbReference type="Gene3D" id="1.10.10.60">
    <property type="entry name" value="Homeodomain-like"/>
    <property type="match status" value="1"/>
</dbReference>
<sequence length="62" mass="7068">MLTQELSVEIRVLARQGMSIRAIAQQLRVSRNTVRKYLRNPGLPIYPNRAARPTAYSGEVEQ</sequence>
<feature type="domain" description="HTH IS21-type" evidence="1">
    <location>
        <begin position="5"/>
        <end position="62"/>
    </location>
</feature>
<accession>A0AA37FZK5</accession>
<evidence type="ECO:0000313" key="2">
    <source>
        <dbReference type="EMBL" id="GJA66021.1"/>
    </source>
</evidence>
<reference evidence="2" key="1">
    <citation type="submission" date="2021-07" db="EMBL/GenBank/DDBJ databases">
        <title>Draft genome sequence of carbapenem-resistant Aeromonas spp. in Japan.</title>
        <authorList>
            <person name="Maehana S."/>
            <person name="Suzuki M."/>
            <person name="Kitasato H."/>
        </authorList>
    </citation>
    <scope>NUCLEOTIDE SEQUENCE</scope>
    <source>
        <strain evidence="2">KAM351</strain>
    </source>
</reference>
<evidence type="ECO:0000259" key="1">
    <source>
        <dbReference type="PROSITE" id="PS50531"/>
    </source>
</evidence>
<dbReference type="InterPro" id="IPR009057">
    <property type="entry name" value="Homeodomain-like_sf"/>
</dbReference>
<dbReference type="Pfam" id="PF13384">
    <property type="entry name" value="HTH_23"/>
    <property type="match status" value="1"/>
</dbReference>